<evidence type="ECO:0000256" key="26">
    <source>
        <dbReference type="ARBA" id="ARBA00060592"/>
    </source>
</evidence>
<evidence type="ECO:0000256" key="15">
    <source>
        <dbReference type="ARBA" id="ARBA00022960"/>
    </source>
</evidence>
<dbReference type="GO" id="GO:0009002">
    <property type="term" value="F:serine-type D-Ala-D-Ala carboxypeptidase activity"/>
    <property type="evidence" value="ECO:0007669"/>
    <property type="project" value="UniProtKB-EC"/>
</dbReference>
<dbReference type="UniPathway" id="UPA00219"/>
<evidence type="ECO:0000256" key="1">
    <source>
        <dbReference type="ARBA" id="ARBA00004249"/>
    </source>
</evidence>
<dbReference type="Pfam" id="PF17092">
    <property type="entry name" value="PCB_OB"/>
    <property type="match status" value="1"/>
</dbReference>
<dbReference type="InterPro" id="IPR036950">
    <property type="entry name" value="PBP_transglycosylase"/>
</dbReference>
<dbReference type="InterPro" id="IPR031376">
    <property type="entry name" value="PCB_OB"/>
</dbReference>
<evidence type="ECO:0000256" key="27">
    <source>
        <dbReference type="SAM" id="MobiDB-lite"/>
    </source>
</evidence>
<evidence type="ECO:0000256" key="22">
    <source>
        <dbReference type="ARBA" id="ARBA00023316"/>
    </source>
</evidence>
<dbReference type="InterPro" id="IPR001460">
    <property type="entry name" value="PCN-bd_Tpept"/>
</dbReference>
<keyword evidence="20" id="KW-0046">Antibiotic resistance</keyword>
<evidence type="ECO:0000256" key="23">
    <source>
        <dbReference type="ARBA" id="ARBA00034000"/>
    </source>
</evidence>
<dbReference type="EMBL" id="VAFM01000001">
    <property type="protein sequence ID" value="TKW61298.1"/>
    <property type="molecule type" value="Genomic_DNA"/>
</dbReference>
<dbReference type="InterPro" id="IPR023346">
    <property type="entry name" value="Lysozyme-like_dom_sf"/>
</dbReference>
<evidence type="ECO:0000256" key="28">
    <source>
        <dbReference type="SAM" id="Phobius"/>
    </source>
</evidence>
<evidence type="ECO:0000256" key="25">
    <source>
        <dbReference type="ARBA" id="ARBA00049902"/>
    </source>
</evidence>
<evidence type="ECO:0000256" key="8">
    <source>
        <dbReference type="ARBA" id="ARBA00022519"/>
    </source>
</evidence>
<dbReference type="Gene3D" id="3.40.710.10">
    <property type="entry name" value="DD-peptidase/beta-lactamase superfamily"/>
    <property type="match status" value="2"/>
</dbReference>
<feature type="compositionally biased region" description="Gly residues" evidence="27">
    <location>
        <begin position="818"/>
        <end position="831"/>
    </location>
</feature>
<comment type="catalytic activity">
    <reaction evidence="23">
        <text>Preferential cleavage: (Ac)2-L-Lys-D-Ala-|-D-Ala. Also transpeptidation of peptidyl-alanyl moieties that are N-acyl substituents of D-alanine.</text>
        <dbReference type="EC" id="3.4.16.4"/>
    </reaction>
</comment>
<dbReference type="InterPro" id="IPR050396">
    <property type="entry name" value="Glycosyltr_51/Transpeptidase"/>
</dbReference>
<keyword evidence="10" id="KW-0645">Protease</keyword>
<dbReference type="GO" id="GO:0008955">
    <property type="term" value="F:peptidoglycan glycosyltransferase activity"/>
    <property type="evidence" value="ECO:0007669"/>
    <property type="project" value="UniProtKB-EC"/>
</dbReference>
<keyword evidence="22" id="KW-0961">Cell wall biogenesis/degradation</keyword>
<evidence type="ECO:0000256" key="2">
    <source>
        <dbReference type="ARBA" id="ARBA00004752"/>
    </source>
</evidence>
<dbReference type="EC" id="2.4.99.28" evidence="24"/>
<evidence type="ECO:0000259" key="31">
    <source>
        <dbReference type="Pfam" id="PF17092"/>
    </source>
</evidence>
<evidence type="ECO:0000256" key="6">
    <source>
        <dbReference type="ARBA" id="ARBA00018638"/>
    </source>
</evidence>
<dbReference type="GO" id="GO:0030288">
    <property type="term" value="C:outer membrane-bounded periplasmic space"/>
    <property type="evidence" value="ECO:0007669"/>
    <property type="project" value="TreeGrafter"/>
</dbReference>
<evidence type="ECO:0000259" key="29">
    <source>
        <dbReference type="Pfam" id="PF00905"/>
    </source>
</evidence>
<keyword evidence="8" id="KW-0997">Cell inner membrane</keyword>
<dbReference type="GO" id="GO:0046677">
    <property type="term" value="P:response to antibiotic"/>
    <property type="evidence" value="ECO:0007669"/>
    <property type="project" value="UniProtKB-KW"/>
</dbReference>
<keyword evidence="9" id="KW-0121">Carboxypeptidase</keyword>
<comment type="similarity">
    <text evidence="4">In the N-terminal section; belongs to the glycosyltransferase 51 family.</text>
</comment>
<keyword evidence="18 28" id="KW-1133">Transmembrane helix</keyword>
<keyword evidence="15" id="KW-0133">Cell shape</keyword>
<gene>
    <name evidence="32" type="ORF">DI628_01315</name>
</gene>
<sequence>MAINRTGSSRPNPRGEGGPSRSRKNNKLPKWFIILAWLAALGSLAFGALLAGVLVYYDNQLPDFRQLSEYKPPLITRVYDRNGEIVAEYANERRIWVSINEIPKPVIESFLAAEDTDFYEHGGYDLKAIIRAALVNTMTHRMQGASTITQQVAKTYLLSSERTYTRKIKELILSWRIEKAYTKNEILELYLNRIYLGNGSYGVAAAAQTYFSKTLAELTMPERAMIAGMPQAPSRYNPVRNPSAAKARRDIVIRRLQSEGYVTKDEADAAIATPLGLNISPLKQGEDAPHFAEYIRQMVLKEYGEKALYQDGLSVYTTLDLPTQRRAEEATYKGLRDYDRRHGWRGPLHHMKSLDGWQKEVNAFAEKYAHSWRIGEPAVVLKVSADSARIGLSDEREGIVARSTAKWTGKGSLNSFLKVGDIIMVKAVKKDGKDYSLEQLPNVQGALVAMDVRTGEVLAMVGGLGEGVGFNRAIMARRQVGSSFKPFVYAAAMEKGYTPASTVLDAPLVFNNSDGSEWKPHNYDKKFTGLTTLRQGLEQSRNLMTVRLAQDIGLRDVSELSRRVGLKGLPITDLSVVLGSINYTLMEMTSAYSVFPRGGSYIEPTYLRRVQDSKGVTLFRAHPACEKCLASLGATPDENPVLPKMGGKEALDAQNAYLMTNVLQGVVLRGTGYSLSSLGRPLGGKTGTTNDYVDAWFVGFSPSLAIGVWVGFDTPKSLGYGETGGRAALPIWKTFAEAQFKGTPIEGFSVPQGIEFVRIDAKSGLLPGVNSQKIITEAFKEGTAPTQTTPDYVDESGYEIFNSGATGGDTERPAANDGGSGNAPNNGGGSSGNPIENLLRTFGIY</sequence>
<comment type="catalytic activity">
    <reaction evidence="25">
        <text>[GlcNAc-(1-&gt;4)-Mur2Ac(oyl-L-Ala-gamma-D-Glu-L-Lys-D-Ala-D-Ala)](n)-di-trans,octa-cis-undecaprenyl diphosphate + beta-D-GlcNAc-(1-&gt;4)-Mur2Ac(oyl-L-Ala-gamma-D-Glu-L-Lys-D-Ala-D-Ala)-di-trans,octa-cis-undecaprenyl diphosphate = [GlcNAc-(1-&gt;4)-Mur2Ac(oyl-L-Ala-gamma-D-Glu-L-Lys-D-Ala-D-Ala)](n+1)-di-trans,octa-cis-undecaprenyl diphosphate + di-trans,octa-cis-undecaprenyl diphosphate + H(+)</text>
        <dbReference type="Rhea" id="RHEA:23708"/>
        <dbReference type="Rhea" id="RHEA-COMP:9602"/>
        <dbReference type="Rhea" id="RHEA-COMP:9603"/>
        <dbReference type="ChEBI" id="CHEBI:15378"/>
        <dbReference type="ChEBI" id="CHEBI:58405"/>
        <dbReference type="ChEBI" id="CHEBI:60033"/>
        <dbReference type="ChEBI" id="CHEBI:78435"/>
        <dbReference type="EC" id="2.4.99.28"/>
    </reaction>
</comment>
<keyword evidence="17" id="KW-0573">Peptidoglycan synthesis</keyword>
<dbReference type="Proteomes" id="UP000320948">
    <property type="component" value="Unassembled WGS sequence"/>
</dbReference>
<accession>A0A6N4RDT3</accession>
<dbReference type="Pfam" id="PF00905">
    <property type="entry name" value="Transpeptidase"/>
    <property type="match status" value="1"/>
</dbReference>
<evidence type="ECO:0000256" key="7">
    <source>
        <dbReference type="ARBA" id="ARBA00022475"/>
    </source>
</evidence>
<comment type="pathway">
    <text evidence="26">Glycan biosynthesis.</text>
</comment>
<protein>
    <recommendedName>
        <fullName evidence="6">Penicillin-binding protein 1A</fullName>
        <ecNumber evidence="24">2.4.99.28</ecNumber>
        <ecNumber evidence="5">3.4.16.4</ecNumber>
    </recommendedName>
</protein>
<feature type="region of interest" description="Disordered" evidence="27">
    <location>
        <begin position="798"/>
        <end position="835"/>
    </location>
</feature>
<feature type="transmembrane region" description="Helical" evidence="28">
    <location>
        <begin position="31"/>
        <end position="57"/>
    </location>
</feature>
<evidence type="ECO:0000256" key="16">
    <source>
        <dbReference type="ARBA" id="ARBA00022968"/>
    </source>
</evidence>
<evidence type="ECO:0000256" key="12">
    <source>
        <dbReference type="ARBA" id="ARBA00022679"/>
    </source>
</evidence>
<evidence type="ECO:0000256" key="5">
    <source>
        <dbReference type="ARBA" id="ARBA00012448"/>
    </source>
</evidence>
<evidence type="ECO:0000256" key="20">
    <source>
        <dbReference type="ARBA" id="ARBA00023251"/>
    </source>
</evidence>
<evidence type="ECO:0000256" key="10">
    <source>
        <dbReference type="ARBA" id="ARBA00022670"/>
    </source>
</evidence>
<keyword evidence="7" id="KW-1003">Cell membrane</keyword>
<dbReference type="GO" id="GO:0071555">
    <property type="term" value="P:cell wall organization"/>
    <property type="evidence" value="ECO:0007669"/>
    <property type="project" value="UniProtKB-KW"/>
</dbReference>
<dbReference type="AlphaFoldDB" id="A0A6N4RDT3"/>
<evidence type="ECO:0000256" key="24">
    <source>
        <dbReference type="ARBA" id="ARBA00044770"/>
    </source>
</evidence>
<comment type="caution">
    <text evidence="32">The sequence shown here is derived from an EMBL/GenBank/DDBJ whole genome shotgun (WGS) entry which is preliminary data.</text>
</comment>
<feature type="compositionally biased region" description="Polar residues" evidence="27">
    <location>
        <begin position="1"/>
        <end position="11"/>
    </location>
</feature>
<keyword evidence="16" id="KW-0735">Signal-anchor</keyword>
<keyword evidence="19 28" id="KW-0472">Membrane</keyword>
<evidence type="ECO:0000313" key="32">
    <source>
        <dbReference type="EMBL" id="TKW61298.1"/>
    </source>
</evidence>
<evidence type="ECO:0000313" key="33">
    <source>
        <dbReference type="Proteomes" id="UP000320948"/>
    </source>
</evidence>
<dbReference type="GO" id="GO:0008360">
    <property type="term" value="P:regulation of cell shape"/>
    <property type="evidence" value="ECO:0007669"/>
    <property type="project" value="UniProtKB-KW"/>
</dbReference>
<name>A0A6N4RDT3_BLAVI</name>
<evidence type="ECO:0000256" key="18">
    <source>
        <dbReference type="ARBA" id="ARBA00022989"/>
    </source>
</evidence>
<feature type="domain" description="Penicillin-binding protein OB-like" evidence="31">
    <location>
        <begin position="344"/>
        <end position="443"/>
    </location>
</feature>
<evidence type="ECO:0000256" key="21">
    <source>
        <dbReference type="ARBA" id="ARBA00023268"/>
    </source>
</evidence>
<evidence type="ECO:0000256" key="3">
    <source>
        <dbReference type="ARBA" id="ARBA00007090"/>
    </source>
</evidence>
<dbReference type="InterPro" id="IPR001264">
    <property type="entry name" value="Glyco_trans_51"/>
</dbReference>
<keyword evidence="21" id="KW-0511">Multifunctional enzyme</keyword>
<feature type="domain" description="Glycosyl transferase family 51" evidence="30">
    <location>
        <begin position="83"/>
        <end position="256"/>
    </location>
</feature>
<dbReference type="PANTHER" id="PTHR32282">
    <property type="entry name" value="BINDING PROTEIN TRANSPEPTIDASE, PUTATIVE-RELATED"/>
    <property type="match status" value="1"/>
</dbReference>
<keyword evidence="13 28" id="KW-0812">Transmembrane</keyword>
<evidence type="ECO:0000256" key="13">
    <source>
        <dbReference type="ARBA" id="ARBA00022692"/>
    </source>
</evidence>
<proteinExistence type="inferred from homology"/>
<dbReference type="Gene3D" id="1.10.3810.10">
    <property type="entry name" value="Biosynthetic peptidoglycan transglycosylase-like"/>
    <property type="match status" value="1"/>
</dbReference>
<organism evidence="32 33">
    <name type="scientific">Blastochloris viridis</name>
    <name type="common">Rhodopseudomonas viridis</name>
    <dbReference type="NCBI Taxonomy" id="1079"/>
    <lineage>
        <taxon>Bacteria</taxon>
        <taxon>Pseudomonadati</taxon>
        <taxon>Pseudomonadota</taxon>
        <taxon>Alphaproteobacteria</taxon>
        <taxon>Hyphomicrobiales</taxon>
        <taxon>Blastochloridaceae</taxon>
        <taxon>Blastochloris</taxon>
    </lineage>
</organism>
<evidence type="ECO:0000256" key="14">
    <source>
        <dbReference type="ARBA" id="ARBA00022801"/>
    </source>
</evidence>
<comment type="similarity">
    <text evidence="3">In the C-terminal section; belongs to the transpeptidase family.</text>
</comment>
<feature type="region of interest" description="Disordered" evidence="27">
    <location>
        <begin position="1"/>
        <end position="23"/>
    </location>
</feature>
<dbReference type="GO" id="GO:0009252">
    <property type="term" value="P:peptidoglycan biosynthetic process"/>
    <property type="evidence" value="ECO:0007669"/>
    <property type="project" value="UniProtKB-UniPathway"/>
</dbReference>
<keyword evidence="11" id="KW-0328">Glycosyltransferase</keyword>
<dbReference type="InterPro" id="IPR012338">
    <property type="entry name" value="Beta-lactam/transpept-like"/>
</dbReference>
<keyword evidence="14" id="KW-0378">Hydrolase</keyword>
<dbReference type="GO" id="GO:0006508">
    <property type="term" value="P:proteolysis"/>
    <property type="evidence" value="ECO:0007669"/>
    <property type="project" value="UniProtKB-KW"/>
</dbReference>
<evidence type="ECO:0000256" key="11">
    <source>
        <dbReference type="ARBA" id="ARBA00022676"/>
    </source>
</evidence>
<dbReference type="FunFam" id="1.10.3810.10:FF:000003">
    <property type="entry name" value="Penicillin-binding protein 1a"/>
    <property type="match status" value="1"/>
</dbReference>
<dbReference type="Pfam" id="PF00912">
    <property type="entry name" value="Transgly"/>
    <property type="match status" value="1"/>
</dbReference>
<evidence type="ECO:0000256" key="19">
    <source>
        <dbReference type="ARBA" id="ARBA00023136"/>
    </source>
</evidence>
<comment type="subcellular location">
    <subcellularLocation>
        <location evidence="1">Cell inner membrane</location>
        <topology evidence="1">Single-pass type II membrane protein</topology>
    </subcellularLocation>
</comment>
<feature type="domain" description="Penicillin-binding protein transpeptidase" evidence="29">
    <location>
        <begin position="445"/>
        <end position="721"/>
    </location>
</feature>
<evidence type="ECO:0000256" key="17">
    <source>
        <dbReference type="ARBA" id="ARBA00022984"/>
    </source>
</evidence>
<dbReference type="SUPFAM" id="SSF56601">
    <property type="entry name" value="beta-lactamase/transpeptidase-like"/>
    <property type="match status" value="1"/>
</dbReference>
<dbReference type="NCBIfam" id="TIGR02074">
    <property type="entry name" value="PBP_1a_fam"/>
    <property type="match status" value="1"/>
</dbReference>
<evidence type="ECO:0000256" key="4">
    <source>
        <dbReference type="ARBA" id="ARBA00007739"/>
    </source>
</evidence>
<reference evidence="32 33" key="1">
    <citation type="journal article" date="2017" name="Nat. Commun.">
        <title>In situ click chemistry generation of cyclooxygenase-2 inhibitors.</title>
        <authorList>
            <person name="Bhardwaj A."/>
            <person name="Kaur J."/>
            <person name="Wuest M."/>
            <person name="Wuest F."/>
        </authorList>
    </citation>
    <scope>NUCLEOTIDE SEQUENCE [LARGE SCALE GENOMIC DNA]</scope>
    <source>
        <strain evidence="32">S2_018_000_R2_106</strain>
    </source>
</reference>
<evidence type="ECO:0000259" key="30">
    <source>
        <dbReference type="Pfam" id="PF00912"/>
    </source>
</evidence>
<keyword evidence="12" id="KW-0808">Transferase</keyword>
<dbReference type="SUPFAM" id="SSF53955">
    <property type="entry name" value="Lysozyme-like"/>
    <property type="match status" value="1"/>
</dbReference>
<dbReference type="EC" id="3.4.16.4" evidence="5"/>
<evidence type="ECO:0000256" key="9">
    <source>
        <dbReference type="ARBA" id="ARBA00022645"/>
    </source>
</evidence>
<dbReference type="GO" id="GO:0008658">
    <property type="term" value="F:penicillin binding"/>
    <property type="evidence" value="ECO:0007669"/>
    <property type="project" value="InterPro"/>
</dbReference>
<comment type="pathway">
    <text evidence="2">Cell wall biogenesis; peptidoglycan biosynthesis.</text>
</comment>
<dbReference type="GO" id="GO:0005886">
    <property type="term" value="C:plasma membrane"/>
    <property type="evidence" value="ECO:0007669"/>
    <property type="project" value="UniProtKB-SubCell"/>
</dbReference>
<dbReference type="PANTHER" id="PTHR32282:SF27">
    <property type="entry name" value="PENICILLIN-BINDING PROTEIN 1A"/>
    <property type="match status" value="1"/>
</dbReference>